<dbReference type="STRING" id="402734.SAMN05660918_1591"/>
<feature type="domain" description="AAA+ ATPase" evidence="1">
    <location>
        <begin position="18"/>
        <end position="277"/>
    </location>
</feature>
<gene>
    <name evidence="2" type="ORF">SAMN05660918_1591</name>
</gene>
<organism evidence="2 3">
    <name type="scientific">Flavobacterium terrigena</name>
    <dbReference type="NCBI Taxonomy" id="402734"/>
    <lineage>
        <taxon>Bacteria</taxon>
        <taxon>Pseudomonadati</taxon>
        <taxon>Bacteroidota</taxon>
        <taxon>Flavobacteriia</taxon>
        <taxon>Flavobacteriales</taxon>
        <taxon>Flavobacteriaceae</taxon>
        <taxon>Flavobacterium</taxon>
    </lineage>
</organism>
<keyword evidence="3" id="KW-1185">Reference proteome</keyword>
<evidence type="ECO:0000313" key="2">
    <source>
        <dbReference type="EMBL" id="SEI77750.1"/>
    </source>
</evidence>
<dbReference type="AlphaFoldDB" id="A0A1H6TND4"/>
<dbReference type="Pfam" id="PF14493">
    <property type="entry name" value="HTH_40"/>
    <property type="match status" value="1"/>
</dbReference>
<dbReference type="Pfam" id="PF05970">
    <property type="entry name" value="PIF1"/>
    <property type="match status" value="1"/>
</dbReference>
<dbReference type="SMART" id="SM00382">
    <property type="entry name" value="AAA"/>
    <property type="match status" value="1"/>
</dbReference>
<dbReference type="InterPro" id="IPR027417">
    <property type="entry name" value="P-loop_NTPase"/>
</dbReference>
<dbReference type="Gene3D" id="1.10.10.1390">
    <property type="entry name" value="ATP-dependent DNA helicase RecQ"/>
    <property type="match status" value="1"/>
</dbReference>
<dbReference type="Proteomes" id="UP000199702">
    <property type="component" value="Unassembled WGS sequence"/>
</dbReference>
<dbReference type="GO" id="GO:0000723">
    <property type="term" value="P:telomere maintenance"/>
    <property type="evidence" value="ECO:0007669"/>
    <property type="project" value="InterPro"/>
</dbReference>
<dbReference type="InterPro" id="IPR010285">
    <property type="entry name" value="DNA_helicase_pif1-like_DEAD"/>
</dbReference>
<evidence type="ECO:0000259" key="1">
    <source>
        <dbReference type="SMART" id="SM00382"/>
    </source>
</evidence>
<dbReference type="InterPro" id="IPR051055">
    <property type="entry name" value="PIF1_helicase"/>
</dbReference>
<reference evidence="3" key="1">
    <citation type="submission" date="2016-10" db="EMBL/GenBank/DDBJ databases">
        <authorList>
            <person name="Varghese N."/>
            <person name="Submissions S."/>
        </authorList>
    </citation>
    <scope>NUCLEOTIDE SEQUENCE [LARGE SCALE GENOMIC DNA]</scope>
    <source>
        <strain evidence="3">DSM 17934</strain>
    </source>
</reference>
<dbReference type="OrthoDB" id="9763659at2"/>
<name>A0A1H6TND4_9FLAO</name>
<dbReference type="PANTHER" id="PTHR47642">
    <property type="entry name" value="ATP-DEPENDENT DNA HELICASE"/>
    <property type="match status" value="1"/>
</dbReference>
<dbReference type="PANTHER" id="PTHR47642:SF5">
    <property type="entry name" value="ATP-DEPENDENT DNA HELICASE"/>
    <property type="match status" value="1"/>
</dbReference>
<dbReference type="RefSeq" id="WP_091311066.1">
    <property type="nucleotide sequence ID" value="NZ_CBCSJU010000008.1"/>
</dbReference>
<dbReference type="GO" id="GO:0006281">
    <property type="term" value="P:DNA repair"/>
    <property type="evidence" value="ECO:0007669"/>
    <property type="project" value="InterPro"/>
</dbReference>
<dbReference type="InterPro" id="IPR003593">
    <property type="entry name" value="AAA+_ATPase"/>
</dbReference>
<dbReference type="FunFam" id="3.40.50.300:FF:001498">
    <property type="entry name" value="ATP-dependent DNA helicase"/>
    <property type="match status" value="1"/>
</dbReference>
<dbReference type="InterPro" id="IPR029491">
    <property type="entry name" value="Helicase_HTH"/>
</dbReference>
<dbReference type="CDD" id="cd18809">
    <property type="entry name" value="SF1_C_RecD"/>
    <property type="match status" value="1"/>
</dbReference>
<dbReference type="EMBL" id="FNYA01000003">
    <property type="protein sequence ID" value="SEI77750.1"/>
    <property type="molecule type" value="Genomic_DNA"/>
</dbReference>
<evidence type="ECO:0000313" key="3">
    <source>
        <dbReference type="Proteomes" id="UP000199702"/>
    </source>
</evidence>
<proteinExistence type="predicted"/>
<dbReference type="SUPFAM" id="SSF52540">
    <property type="entry name" value="P-loop containing nucleoside triphosphate hydrolases"/>
    <property type="match status" value="2"/>
</dbReference>
<dbReference type="GO" id="GO:0003678">
    <property type="term" value="F:DNA helicase activity"/>
    <property type="evidence" value="ECO:0007669"/>
    <property type="project" value="InterPro"/>
</dbReference>
<dbReference type="Gene3D" id="3.40.50.300">
    <property type="entry name" value="P-loop containing nucleotide triphosphate hydrolases"/>
    <property type="match status" value="1"/>
</dbReference>
<accession>A0A1H6TND4</accession>
<dbReference type="Gene3D" id="2.30.30.940">
    <property type="match status" value="1"/>
</dbReference>
<sequence length="759" mass="87114">MEHLSKAAQYTLQFINQTNKSVFLTGKAGTGKTTLLKEIIATSHKNTIVVAPTGIAALNAGGVTIHSMFQLPFSAFIPDFKVVNADSNQYKFETKSTISKHFRMNATKKQVLLNVELLIIDEVSMLRPDVLDAIDFMLQKVRRVDAPFGGVQVLFIGDLLQLPPVIKQEEWYELKKYYQGMFFFHSQVIRQNPPLYIELDKIYRQDDETFISILNNLRNNKITNENIAVLNQYVKPDFNIKNHNGCIIVTTHNAKADEINKEALAELKTKTFSYFPELVEDFPEKIYPIEPKMDLKVGAQVMFIKNDSSFEKNYFNGKMGTITSLAEKEILVHFAEEKKTIEVDLYTWENIKYTVNPDTKEIEETVVGTFSHYPLKLAWAITVHKSQGLTFDNAALDVSRVFAPGQAYVALSRLRSLKGLILLSPIQLNGISSDTEVLNYANNKADETLLEKSLELETKHFLRVELCKSFDFRQLAQEWRNHLFSYNDEVSNSTKSKYRIWAQQNESIIAALFDTSQKFINQIQKICYQETIDIPFLAERCEAAYNYYFKTLDYQVTDLLLKIAEVSNLKKVKTFHDELLELEEIQVKTVLQLKKSMLLIKNLVNGIEFNKKTMSSDEMKYYKINKIGSLSEQFKQIDGFVEKDHSETFSKKTKAKKAKSTEPKKATIEITLDLWKENLSIEEIAAKRKLTVSSIYSHFTKLIQMEALTISDIMSDEKIAALQEVFKDYNGEGLGLLKEKNGDAFSWEELRLFKVGLEN</sequence>
<protein>
    <submittedName>
        <fullName evidence="2">Helix-turn-helix domain-containing protein</fullName>
    </submittedName>
</protein>